<evidence type="ECO:0000256" key="6">
    <source>
        <dbReference type="ARBA" id="ARBA00022723"/>
    </source>
</evidence>
<dbReference type="PANTHER" id="PTHR46300:SF2">
    <property type="entry name" value="CYTOCHROME P450 MONOOXYGENASE ALNH-RELATED"/>
    <property type="match status" value="1"/>
</dbReference>
<keyword evidence="13" id="KW-1185">Reference proteome</keyword>
<evidence type="ECO:0000313" key="13">
    <source>
        <dbReference type="Proteomes" id="UP000284842"/>
    </source>
</evidence>
<dbReference type="GO" id="GO:0004497">
    <property type="term" value="F:monooxygenase activity"/>
    <property type="evidence" value="ECO:0007669"/>
    <property type="project" value="UniProtKB-KW"/>
</dbReference>
<dbReference type="InterPro" id="IPR050364">
    <property type="entry name" value="Cytochrome_P450_fung"/>
</dbReference>
<comment type="cofactor">
    <cofactor evidence="1">
        <name>heme</name>
        <dbReference type="ChEBI" id="CHEBI:30413"/>
    </cofactor>
</comment>
<keyword evidence="5" id="KW-0812">Transmembrane</keyword>
<evidence type="ECO:0000256" key="10">
    <source>
        <dbReference type="ARBA" id="ARBA00023033"/>
    </source>
</evidence>
<dbReference type="GO" id="GO:0005506">
    <property type="term" value="F:iron ion binding"/>
    <property type="evidence" value="ECO:0007669"/>
    <property type="project" value="InterPro"/>
</dbReference>
<comment type="caution">
    <text evidence="12">The sequence shown here is derived from an EMBL/GenBank/DDBJ whole genome shotgun (WGS) entry which is preliminary data.</text>
</comment>
<accession>A0A409YB01</accession>
<evidence type="ECO:0000256" key="9">
    <source>
        <dbReference type="ARBA" id="ARBA00023004"/>
    </source>
</evidence>
<evidence type="ECO:0000256" key="1">
    <source>
        <dbReference type="ARBA" id="ARBA00001971"/>
    </source>
</evidence>
<dbReference type="PANTHER" id="PTHR46300">
    <property type="entry name" value="P450, PUTATIVE (EUROFUNG)-RELATED-RELATED"/>
    <property type="match status" value="1"/>
</dbReference>
<sequence>MHWSLKYIPEWFPGAGFQKKAREWKDLQHRFHNEAFNMAKSLQMYIERIIPSVCLENIEGRSDAEHHKEIVKDFAPLVFAGRQLAYTIIIWMFVATVASIFDVEEAEDEDGNKIKPSGKHYSGLIRKPLPFKCKLKPRSEAAKDTLSSMADII</sequence>
<dbReference type="GO" id="GO:0020037">
    <property type="term" value="F:heme binding"/>
    <property type="evidence" value="ECO:0007669"/>
    <property type="project" value="InterPro"/>
</dbReference>
<protein>
    <submittedName>
        <fullName evidence="12">Uncharacterized protein</fullName>
    </submittedName>
</protein>
<evidence type="ECO:0000256" key="8">
    <source>
        <dbReference type="ARBA" id="ARBA00023002"/>
    </source>
</evidence>
<proteinExistence type="inferred from homology"/>
<evidence type="ECO:0000256" key="11">
    <source>
        <dbReference type="ARBA" id="ARBA00023136"/>
    </source>
</evidence>
<keyword evidence="8" id="KW-0560">Oxidoreductase</keyword>
<dbReference type="GO" id="GO:0016705">
    <property type="term" value="F:oxidoreductase activity, acting on paired donors, with incorporation or reduction of molecular oxygen"/>
    <property type="evidence" value="ECO:0007669"/>
    <property type="project" value="InterPro"/>
</dbReference>
<keyword evidence="4" id="KW-0349">Heme</keyword>
<evidence type="ECO:0000256" key="5">
    <source>
        <dbReference type="ARBA" id="ARBA00022692"/>
    </source>
</evidence>
<comment type="similarity">
    <text evidence="3">Belongs to the cytochrome P450 family.</text>
</comment>
<keyword evidence="6" id="KW-0479">Metal-binding</keyword>
<evidence type="ECO:0000256" key="7">
    <source>
        <dbReference type="ARBA" id="ARBA00022989"/>
    </source>
</evidence>
<evidence type="ECO:0000256" key="3">
    <source>
        <dbReference type="ARBA" id="ARBA00010617"/>
    </source>
</evidence>
<dbReference type="InterPro" id="IPR036396">
    <property type="entry name" value="Cyt_P450_sf"/>
</dbReference>
<dbReference type="InParanoid" id="A0A409YB01"/>
<name>A0A409YB01_9AGAR</name>
<organism evidence="12 13">
    <name type="scientific">Panaeolus cyanescens</name>
    <dbReference type="NCBI Taxonomy" id="181874"/>
    <lineage>
        <taxon>Eukaryota</taxon>
        <taxon>Fungi</taxon>
        <taxon>Dikarya</taxon>
        <taxon>Basidiomycota</taxon>
        <taxon>Agaricomycotina</taxon>
        <taxon>Agaricomycetes</taxon>
        <taxon>Agaricomycetidae</taxon>
        <taxon>Agaricales</taxon>
        <taxon>Agaricineae</taxon>
        <taxon>Galeropsidaceae</taxon>
        <taxon>Panaeolus</taxon>
    </lineage>
</organism>
<dbReference type="AlphaFoldDB" id="A0A409YB01"/>
<keyword evidence="9" id="KW-0408">Iron</keyword>
<dbReference type="OrthoDB" id="2789670at2759"/>
<evidence type="ECO:0000256" key="2">
    <source>
        <dbReference type="ARBA" id="ARBA00004167"/>
    </source>
</evidence>
<keyword evidence="7" id="KW-1133">Transmembrane helix</keyword>
<reference evidence="12 13" key="1">
    <citation type="journal article" date="2018" name="Evol. Lett.">
        <title>Horizontal gene cluster transfer increased hallucinogenic mushroom diversity.</title>
        <authorList>
            <person name="Reynolds H.T."/>
            <person name="Vijayakumar V."/>
            <person name="Gluck-Thaler E."/>
            <person name="Korotkin H.B."/>
            <person name="Matheny P.B."/>
            <person name="Slot J.C."/>
        </authorList>
    </citation>
    <scope>NUCLEOTIDE SEQUENCE [LARGE SCALE GENOMIC DNA]</scope>
    <source>
        <strain evidence="12 13">2629</strain>
    </source>
</reference>
<keyword evidence="11" id="KW-0472">Membrane</keyword>
<evidence type="ECO:0000313" key="12">
    <source>
        <dbReference type="EMBL" id="PPR00184.1"/>
    </source>
</evidence>
<dbReference type="Gene3D" id="1.10.630.10">
    <property type="entry name" value="Cytochrome P450"/>
    <property type="match status" value="1"/>
</dbReference>
<dbReference type="Proteomes" id="UP000284842">
    <property type="component" value="Unassembled WGS sequence"/>
</dbReference>
<gene>
    <name evidence="12" type="ORF">CVT24_005082</name>
</gene>
<dbReference type="GO" id="GO:0016020">
    <property type="term" value="C:membrane"/>
    <property type="evidence" value="ECO:0007669"/>
    <property type="project" value="UniProtKB-SubCell"/>
</dbReference>
<evidence type="ECO:0000256" key="4">
    <source>
        <dbReference type="ARBA" id="ARBA00022617"/>
    </source>
</evidence>
<keyword evidence="10" id="KW-0503">Monooxygenase</keyword>
<dbReference type="STRING" id="181874.A0A409YB01"/>
<comment type="subcellular location">
    <subcellularLocation>
        <location evidence="2">Membrane</location>
        <topology evidence="2">Single-pass membrane protein</topology>
    </subcellularLocation>
</comment>
<dbReference type="EMBL" id="NHTK01001327">
    <property type="protein sequence ID" value="PPR00184.1"/>
    <property type="molecule type" value="Genomic_DNA"/>
</dbReference>